<dbReference type="STRING" id="277988.SAMN05216170_1193"/>
<evidence type="ECO:0000313" key="1">
    <source>
        <dbReference type="EMBL" id="ASJ11585.1"/>
    </source>
</evidence>
<dbReference type="Proteomes" id="UP000051862">
    <property type="component" value="Unassembled WGS sequence"/>
</dbReference>
<keyword evidence="6" id="KW-1185">Reference proteome</keyword>
<dbReference type="AlphaFoldDB" id="A0A0Q2M1S5"/>
<evidence type="ECO:0008006" key="7">
    <source>
        <dbReference type="Google" id="ProtNLM"/>
    </source>
</evidence>
<dbReference type="Proteomes" id="UP000182125">
    <property type="component" value="Unassembled WGS sequence"/>
</dbReference>
<dbReference type="GeneID" id="33332989"/>
<dbReference type="EMBL" id="LIXN01000015">
    <property type="protein sequence ID" value="KQH81810.1"/>
    <property type="molecule type" value="Genomic_DNA"/>
</dbReference>
<name>A0A0Q2M1S5_9EURY</name>
<protein>
    <recommendedName>
        <fullName evidence="7">DUF4258 domain-containing protein</fullName>
    </recommendedName>
</protein>
<dbReference type="OrthoDB" id="99505at2157"/>
<dbReference type="EMBL" id="FOIW01000002">
    <property type="protein sequence ID" value="SEW03964.1"/>
    <property type="molecule type" value="Genomic_DNA"/>
</dbReference>
<evidence type="ECO:0000313" key="3">
    <source>
        <dbReference type="EMBL" id="SEW03964.1"/>
    </source>
</evidence>
<dbReference type="KEGG" id="ttd:A3L14_01180"/>
<evidence type="ECO:0000313" key="2">
    <source>
        <dbReference type="EMBL" id="KQH81810.1"/>
    </source>
</evidence>
<reference evidence="3 5" key="3">
    <citation type="submission" date="2016-10" db="EMBL/GenBank/DDBJ databases">
        <authorList>
            <person name="de Groot N.N."/>
        </authorList>
    </citation>
    <scope>NUCLEOTIDE SEQUENCE [LARGE SCALE GENOMIC DNA]</scope>
    <source>
        <strain evidence="3 5">OGL-20</strain>
    </source>
</reference>
<evidence type="ECO:0000313" key="6">
    <source>
        <dbReference type="Proteomes" id="UP000250136"/>
    </source>
</evidence>
<dbReference type="EMBL" id="CP015105">
    <property type="protein sequence ID" value="ASJ11585.1"/>
    <property type="molecule type" value="Genomic_DNA"/>
</dbReference>
<accession>A0A0Q2M1S5</accession>
<evidence type="ECO:0000313" key="5">
    <source>
        <dbReference type="Proteomes" id="UP000182125"/>
    </source>
</evidence>
<dbReference type="PATRIC" id="fig|277988.4.peg.1817"/>
<dbReference type="RefSeq" id="WP_055429878.1">
    <property type="nucleotide sequence ID" value="NZ_CP015105.1"/>
</dbReference>
<reference evidence="1 6" key="2">
    <citation type="submission" date="2016-04" db="EMBL/GenBank/DDBJ databases">
        <title>Complete genome sequence of Thermococcus thioreducens type strain OGL-20P.</title>
        <authorList>
            <person name="Oger P.M."/>
        </authorList>
    </citation>
    <scope>NUCLEOTIDE SEQUENCE [LARGE SCALE GENOMIC DNA]</scope>
    <source>
        <strain evidence="1 6">OGL-20P</strain>
    </source>
</reference>
<dbReference type="Pfam" id="PF14076">
    <property type="entry name" value="DUF4258"/>
    <property type="match status" value="1"/>
</dbReference>
<dbReference type="Proteomes" id="UP000250136">
    <property type="component" value="Chromosome"/>
</dbReference>
<dbReference type="InterPro" id="IPR025354">
    <property type="entry name" value="DUF4258"/>
</dbReference>
<sequence>MEIRFIPHALERIEERGLSKELVDEAISNPDSVSGGYFGRKVAQKRLNGKLIRVIYEETSDGVIVVITAYITSKVRKYEGGEKR</sequence>
<proteinExistence type="predicted"/>
<gene>
    <name evidence="1" type="ORF">A3L14_01180</name>
    <name evidence="2" type="ORF">AMR53_08650</name>
    <name evidence="3" type="ORF">SAMN05216170_1193</name>
</gene>
<organism evidence="2 4">
    <name type="scientific">Thermococcus thioreducens</name>
    <dbReference type="NCBI Taxonomy" id="277988"/>
    <lineage>
        <taxon>Archaea</taxon>
        <taxon>Methanobacteriati</taxon>
        <taxon>Methanobacteriota</taxon>
        <taxon>Thermococci</taxon>
        <taxon>Thermococcales</taxon>
        <taxon>Thermococcaceae</taxon>
        <taxon>Thermococcus</taxon>
    </lineage>
</organism>
<evidence type="ECO:0000313" key="4">
    <source>
        <dbReference type="Proteomes" id="UP000051862"/>
    </source>
</evidence>
<reference evidence="2 4" key="1">
    <citation type="submission" date="2015-08" db="EMBL/GenBank/DDBJ databases">
        <title>Thermococcus thioreducens DSM 14981 genome sequencing.</title>
        <authorList>
            <person name="Hong S.-J."/>
            <person name="Kim M.-C."/>
            <person name="Shin J.-H."/>
        </authorList>
    </citation>
    <scope>NUCLEOTIDE SEQUENCE [LARGE SCALE GENOMIC DNA]</scope>
    <source>
        <strain evidence="2 4">DSM 14981</strain>
    </source>
</reference>